<reference evidence="10 11" key="1">
    <citation type="submission" date="2020-03" db="EMBL/GenBank/DDBJ databases">
        <title>Draft genome of Streptomyces sp. ventii, isolated from the Axial Seamount in the Pacific Ocean, and resequencing of the two type strains Streptomyces lonarensis strain NCL 716 and Streptomyces bohaiensis strain 11A07.</title>
        <authorList>
            <person name="Loughran R.M."/>
            <person name="Pfannmuller K.M."/>
            <person name="Wasson B.J."/>
            <person name="Deadmond M.C."/>
            <person name="Paddock B.E."/>
            <person name="Koyack M.J."/>
            <person name="Gallegos D.A."/>
            <person name="Mitchell E.A."/>
            <person name="Ushijima B."/>
            <person name="Saw J.H."/>
            <person name="Mcphail K.L."/>
            <person name="Videau P."/>
        </authorList>
    </citation>
    <scope>NUCLEOTIDE SEQUENCE [LARGE SCALE GENOMIC DNA]</scope>
    <source>
        <strain evidence="10 11">11A07</strain>
    </source>
</reference>
<dbReference type="PANTHER" id="PTHR43126:SF2">
    <property type="entry name" value="D-ALANYL-D-ALANINE DIPEPTIDASE"/>
    <property type="match status" value="1"/>
</dbReference>
<name>A0ABX1CH07_9ACTN</name>
<comment type="cofactor">
    <cofactor evidence="9">
        <name>Zn(2+)</name>
        <dbReference type="ChEBI" id="CHEBI:29105"/>
    </cofactor>
    <text evidence="9">Binds 1 zinc ion per subunit.</text>
</comment>
<keyword evidence="3 9" id="KW-0479">Metal-binding</keyword>
<feature type="site" description="Transition state stabilizer" evidence="9">
    <location>
        <position position="67"/>
    </location>
</feature>
<dbReference type="SUPFAM" id="SSF55166">
    <property type="entry name" value="Hedgehog/DD-peptidase"/>
    <property type="match status" value="1"/>
</dbReference>
<dbReference type="RefSeq" id="WP_168089810.1">
    <property type="nucleotide sequence ID" value="NZ_BHZH01000249.1"/>
</dbReference>
<dbReference type="HAMAP" id="MF_01924">
    <property type="entry name" value="A_A_dipeptidase"/>
    <property type="match status" value="1"/>
</dbReference>
<gene>
    <name evidence="10" type="ORF">HCN52_19805</name>
</gene>
<accession>A0ABX1CH07</accession>
<feature type="active site" description="Proton donor/acceptor" evidence="9">
    <location>
        <position position="179"/>
    </location>
</feature>
<organism evidence="10 11">
    <name type="scientific">Streptomyces bohaiensis</name>
    <dbReference type="NCBI Taxonomy" id="1431344"/>
    <lineage>
        <taxon>Bacteria</taxon>
        <taxon>Bacillati</taxon>
        <taxon>Actinomycetota</taxon>
        <taxon>Actinomycetes</taxon>
        <taxon>Kitasatosporales</taxon>
        <taxon>Streptomycetaceae</taxon>
        <taxon>Streptomyces</taxon>
    </lineage>
</organism>
<comment type="catalytic activity">
    <reaction evidence="1 9">
        <text>D-alanyl-D-alanine + H2O = 2 D-alanine</text>
        <dbReference type="Rhea" id="RHEA:20661"/>
        <dbReference type="ChEBI" id="CHEBI:15377"/>
        <dbReference type="ChEBI" id="CHEBI:57416"/>
        <dbReference type="ChEBI" id="CHEBI:57822"/>
        <dbReference type="EC" id="3.4.13.22"/>
    </reaction>
</comment>
<keyword evidence="7 9" id="KW-0482">Metalloprotease</keyword>
<dbReference type="EC" id="3.4.13.22" evidence="9"/>
<comment type="caution">
    <text evidence="10">The sequence shown here is derived from an EMBL/GenBank/DDBJ whole genome shotgun (WGS) entry which is preliminary data.</text>
</comment>
<evidence type="ECO:0000256" key="2">
    <source>
        <dbReference type="ARBA" id="ARBA00022670"/>
    </source>
</evidence>
<dbReference type="Pfam" id="PF01427">
    <property type="entry name" value="Peptidase_M15"/>
    <property type="match status" value="1"/>
</dbReference>
<dbReference type="InterPro" id="IPR009045">
    <property type="entry name" value="Zn_M74/Hedgehog-like"/>
</dbReference>
<comment type="function">
    <text evidence="9">Catalyzes hydrolysis of the D-alanyl-D-alanine dipeptide.</text>
</comment>
<keyword evidence="8" id="KW-0961">Cell wall biogenesis/degradation</keyword>
<feature type="binding site" evidence="9">
    <location>
        <position position="111"/>
    </location>
    <ligand>
        <name>Zn(2+)</name>
        <dbReference type="ChEBI" id="CHEBI:29105"/>
        <note>catalytic</note>
    </ligand>
</feature>
<feature type="binding site" evidence="9">
    <location>
        <position position="182"/>
    </location>
    <ligand>
        <name>Zn(2+)</name>
        <dbReference type="ChEBI" id="CHEBI:29105"/>
        <note>catalytic</note>
    </ligand>
</feature>
<dbReference type="Gene3D" id="3.30.1380.10">
    <property type="match status" value="1"/>
</dbReference>
<evidence type="ECO:0000256" key="8">
    <source>
        <dbReference type="ARBA" id="ARBA00023316"/>
    </source>
</evidence>
<keyword evidence="5 9" id="KW-0862">Zinc</keyword>
<evidence type="ECO:0000313" key="11">
    <source>
        <dbReference type="Proteomes" id="UP000727056"/>
    </source>
</evidence>
<proteinExistence type="inferred from homology"/>
<evidence type="ECO:0000313" key="10">
    <source>
        <dbReference type="EMBL" id="NJQ17120.1"/>
    </source>
</evidence>
<evidence type="ECO:0000256" key="7">
    <source>
        <dbReference type="ARBA" id="ARBA00023049"/>
    </source>
</evidence>
<comment type="similarity">
    <text evidence="9">Belongs to the peptidase M15D family.</text>
</comment>
<dbReference type="PANTHER" id="PTHR43126">
    <property type="entry name" value="D-ALANYL-D-ALANINE DIPEPTIDASE"/>
    <property type="match status" value="1"/>
</dbReference>
<sequence length="235" mass="24700">MTLSIADLRVARVPVRDAGEPLVPLDGIAGAPPGPGRLVRAGVAARLALAEQLLPSGVRLYLAEGYRPAAAQRAIIDHYGARLRALRPTATAEELHRLTSRYVAPLAVAPHVAGAAVDITLADEAGRPLWMGSALDATPEESRGACFFAAPGIGEAARARRELLATALSAAGLVNYPTEWWHWSYGDRYWACTTGASHARYGPVEAAAAARTTDPAPRGFRGAATGDVHEATVVR</sequence>
<evidence type="ECO:0000256" key="4">
    <source>
        <dbReference type="ARBA" id="ARBA00022801"/>
    </source>
</evidence>
<evidence type="ECO:0000256" key="6">
    <source>
        <dbReference type="ARBA" id="ARBA00022997"/>
    </source>
</evidence>
<evidence type="ECO:0000256" key="3">
    <source>
        <dbReference type="ARBA" id="ARBA00022723"/>
    </source>
</evidence>
<keyword evidence="11" id="KW-1185">Reference proteome</keyword>
<evidence type="ECO:0000256" key="5">
    <source>
        <dbReference type="ARBA" id="ARBA00022833"/>
    </source>
</evidence>
<dbReference type="EMBL" id="JAAVJC010000243">
    <property type="protein sequence ID" value="NJQ17120.1"/>
    <property type="molecule type" value="Genomic_DNA"/>
</dbReference>
<evidence type="ECO:0000256" key="1">
    <source>
        <dbReference type="ARBA" id="ARBA00001362"/>
    </source>
</evidence>
<keyword evidence="4 9" id="KW-0378">Hydrolase</keyword>
<dbReference type="CDD" id="cd14843">
    <property type="entry name" value="D-Ala-D-Ala_dipeptidase_like"/>
    <property type="match status" value="1"/>
</dbReference>
<dbReference type="Proteomes" id="UP000727056">
    <property type="component" value="Unassembled WGS sequence"/>
</dbReference>
<keyword evidence="2 9" id="KW-0645">Protease</keyword>
<protein>
    <recommendedName>
        <fullName evidence="9">D-alanyl-D-alanine dipeptidase</fullName>
        <shortName evidence="9">D-Ala-D-Ala dipeptidase</shortName>
        <ecNumber evidence="9">3.4.13.22</ecNumber>
    </recommendedName>
</protein>
<dbReference type="InterPro" id="IPR000755">
    <property type="entry name" value="A_A_dipeptidase"/>
</dbReference>
<keyword evidence="6 9" id="KW-0224">Dipeptidase</keyword>
<feature type="binding site" evidence="9">
    <location>
        <position position="118"/>
    </location>
    <ligand>
        <name>Zn(2+)</name>
        <dbReference type="ChEBI" id="CHEBI:29105"/>
        <note>catalytic</note>
    </ligand>
</feature>
<evidence type="ECO:0000256" key="9">
    <source>
        <dbReference type="HAMAP-Rule" id="MF_01924"/>
    </source>
</evidence>